<dbReference type="AlphaFoldDB" id="A0A644V2W6"/>
<reference evidence="1" key="1">
    <citation type="submission" date="2019-08" db="EMBL/GenBank/DDBJ databases">
        <authorList>
            <person name="Kucharzyk K."/>
            <person name="Murdoch R.W."/>
            <person name="Higgins S."/>
            <person name="Loffler F."/>
        </authorList>
    </citation>
    <scope>NUCLEOTIDE SEQUENCE</scope>
</reference>
<dbReference type="EMBL" id="VSSQ01000207">
    <property type="protein sequence ID" value="MPL85547.1"/>
    <property type="molecule type" value="Genomic_DNA"/>
</dbReference>
<accession>A0A644V2W6</accession>
<organism evidence="1">
    <name type="scientific">bioreactor metagenome</name>
    <dbReference type="NCBI Taxonomy" id="1076179"/>
    <lineage>
        <taxon>unclassified sequences</taxon>
        <taxon>metagenomes</taxon>
        <taxon>ecological metagenomes</taxon>
    </lineage>
</organism>
<evidence type="ECO:0000313" key="1">
    <source>
        <dbReference type="EMBL" id="MPL85547.1"/>
    </source>
</evidence>
<protein>
    <submittedName>
        <fullName evidence="1">Uncharacterized protein</fullName>
    </submittedName>
</protein>
<proteinExistence type="predicted"/>
<comment type="caution">
    <text evidence="1">The sequence shown here is derived from an EMBL/GenBank/DDBJ whole genome shotgun (WGS) entry which is preliminary data.</text>
</comment>
<name>A0A644V2W6_9ZZZZ</name>
<gene>
    <name evidence="1" type="ORF">SDC9_31516</name>
</gene>
<sequence length="197" mass="22213">MLLKELKCPGCGAPLKSKERDMMLACSHCGRISLFADGTVGDISYSIAAPAENRPEELIYVPFWIVNADLNVKKESISGGKISRFITDRKQMRGTRDFYVCAAALPEEFCRKWNMDLTLDQPKLTFISGFKGAKRAVMTMEKGIAGENAEFLFLRYETEIPGTLQTLEYDFKINSTKVLYLPAYKINDTYILGISHE</sequence>